<reference evidence="2 3" key="1">
    <citation type="submission" date="2018-09" db="EMBL/GenBank/DDBJ databases">
        <title>Characterization of the phylogenetic diversity of five novel species belonging to the genus Bifidobacterium.</title>
        <authorList>
            <person name="Lugli G.A."/>
            <person name="Duranti S."/>
            <person name="Milani C."/>
        </authorList>
    </citation>
    <scope>NUCLEOTIDE SEQUENCE [LARGE SCALE GENOMIC DNA]</scope>
    <source>
        <strain evidence="2 3">2036B</strain>
    </source>
</reference>
<dbReference type="EMBL" id="QXGM01000001">
    <property type="protein sequence ID" value="RSX56053.1"/>
    <property type="molecule type" value="Genomic_DNA"/>
</dbReference>
<evidence type="ECO:0000313" key="2">
    <source>
        <dbReference type="EMBL" id="RSX56053.1"/>
    </source>
</evidence>
<accession>A0A430FT48</accession>
<gene>
    <name evidence="2" type="ORF">D2E26_0616</name>
</gene>
<dbReference type="RefSeq" id="WP_125963204.1">
    <property type="nucleotide sequence ID" value="NZ_QXGM01000001.1"/>
</dbReference>
<evidence type="ECO:0000256" key="1">
    <source>
        <dbReference type="SAM" id="Coils"/>
    </source>
</evidence>
<feature type="coiled-coil region" evidence="1">
    <location>
        <begin position="108"/>
        <end position="158"/>
    </location>
</feature>
<name>A0A430FT48_9BIFI</name>
<protein>
    <submittedName>
        <fullName evidence="2">Uncharacterized protein</fullName>
    </submittedName>
</protein>
<organism evidence="2 3">
    <name type="scientific">Bifidobacterium dolichotidis</name>
    <dbReference type="NCBI Taxonomy" id="2306976"/>
    <lineage>
        <taxon>Bacteria</taxon>
        <taxon>Bacillati</taxon>
        <taxon>Actinomycetota</taxon>
        <taxon>Actinomycetes</taxon>
        <taxon>Bifidobacteriales</taxon>
        <taxon>Bifidobacteriaceae</taxon>
        <taxon>Bifidobacterium</taxon>
    </lineage>
</organism>
<dbReference type="OrthoDB" id="6659858at2"/>
<keyword evidence="3" id="KW-1185">Reference proteome</keyword>
<proteinExistence type="predicted"/>
<dbReference type="AlphaFoldDB" id="A0A430FT48"/>
<sequence>MASSDANKLNDEQMAELKRDYYYSEYKTTDLVKKYGLEIAPSRLYTLFQPMELPQACMVCGYIPLIAKYPSRTEFKCLCASMDASKALTSNTYCPECGHKPNDTLCSCNACEQRYEAERAERQKLREQKRIAEEQERQKQLNDEQDRFNNNLRATREAYVPSSQCFTLDQIDTYDLIMLASLFVNFRSTTDPDHISPLIPPANEDKQPATKKTTQYDLSFTDKTYCRRLASRHIIYPSPIPSTLDLFRTTNIDSKDPEILSHKVNISDPVENIMPTLRERASNPDNADALLHAWEDVQRAELIAYFEHRLKQKDLIRRSGSKTVEAITKGLNNYSVAEMHHIIYGAVEQAAERQGKESLDSEHAANYAVYVLNGRVEFYISIQKAIDPYNSRPLHPIPKVANILFRDLTNLHDDGYTIVRSRENLLKYLKS</sequence>
<dbReference type="Proteomes" id="UP000287609">
    <property type="component" value="Unassembled WGS sequence"/>
</dbReference>
<keyword evidence="1" id="KW-0175">Coiled coil</keyword>
<evidence type="ECO:0000313" key="3">
    <source>
        <dbReference type="Proteomes" id="UP000287609"/>
    </source>
</evidence>
<comment type="caution">
    <text evidence="2">The sequence shown here is derived from an EMBL/GenBank/DDBJ whole genome shotgun (WGS) entry which is preliminary data.</text>
</comment>